<protein>
    <submittedName>
        <fullName evidence="1">Uncharacterized protein</fullName>
    </submittedName>
</protein>
<accession>A0A9P5XBS1</accession>
<proteinExistence type="predicted"/>
<sequence>MPSSSSIVLQTTGYQTPCSLIHHFKDLIGKEGTPKRILLITTMWDKVNYQTRFG</sequence>
<keyword evidence="2" id="KW-1185">Reference proteome</keyword>
<evidence type="ECO:0000313" key="2">
    <source>
        <dbReference type="Proteomes" id="UP000807342"/>
    </source>
</evidence>
<comment type="caution">
    <text evidence="1">The sequence shown here is derived from an EMBL/GenBank/DDBJ whole genome shotgun (WGS) entry which is preliminary data.</text>
</comment>
<evidence type="ECO:0000313" key="1">
    <source>
        <dbReference type="EMBL" id="KAF9448114.1"/>
    </source>
</evidence>
<organism evidence="1 2">
    <name type="scientific">Macrolepiota fuliginosa MF-IS2</name>
    <dbReference type="NCBI Taxonomy" id="1400762"/>
    <lineage>
        <taxon>Eukaryota</taxon>
        <taxon>Fungi</taxon>
        <taxon>Dikarya</taxon>
        <taxon>Basidiomycota</taxon>
        <taxon>Agaricomycotina</taxon>
        <taxon>Agaricomycetes</taxon>
        <taxon>Agaricomycetidae</taxon>
        <taxon>Agaricales</taxon>
        <taxon>Agaricineae</taxon>
        <taxon>Agaricaceae</taxon>
        <taxon>Macrolepiota</taxon>
    </lineage>
</organism>
<reference evidence="1" key="1">
    <citation type="submission" date="2020-11" db="EMBL/GenBank/DDBJ databases">
        <authorList>
            <consortium name="DOE Joint Genome Institute"/>
            <person name="Ahrendt S."/>
            <person name="Riley R."/>
            <person name="Andreopoulos W."/>
            <person name="Labutti K."/>
            <person name="Pangilinan J."/>
            <person name="Ruiz-Duenas F.J."/>
            <person name="Barrasa J.M."/>
            <person name="Sanchez-Garcia M."/>
            <person name="Camarero S."/>
            <person name="Miyauchi S."/>
            <person name="Serrano A."/>
            <person name="Linde D."/>
            <person name="Babiker R."/>
            <person name="Drula E."/>
            <person name="Ayuso-Fernandez I."/>
            <person name="Pacheco R."/>
            <person name="Padilla G."/>
            <person name="Ferreira P."/>
            <person name="Barriuso J."/>
            <person name="Kellner H."/>
            <person name="Castanera R."/>
            <person name="Alfaro M."/>
            <person name="Ramirez L."/>
            <person name="Pisabarro A.G."/>
            <person name="Kuo A."/>
            <person name="Tritt A."/>
            <person name="Lipzen A."/>
            <person name="He G."/>
            <person name="Yan M."/>
            <person name="Ng V."/>
            <person name="Cullen D."/>
            <person name="Martin F."/>
            <person name="Rosso M.-N."/>
            <person name="Henrissat B."/>
            <person name="Hibbett D."/>
            <person name="Martinez A.T."/>
            <person name="Grigoriev I.V."/>
        </authorList>
    </citation>
    <scope>NUCLEOTIDE SEQUENCE</scope>
    <source>
        <strain evidence="1">MF-IS2</strain>
    </source>
</reference>
<gene>
    <name evidence="1" type="ORF">P691DRAFT_818096</name>
</gene>
<dbReference type="EMBL" id="MU151173">
    <property type="protein sequence ID" value="KAF9448114.1"/>
    <property type="molecule type" value="Genomic_DNA"/>
</dbReference>
<name>A0A9P5XBS1_9AGAR</name>
<dbReference type="Proteomes" id="UP000807342">
    <property type="component" value="Unassembled WGS sequence"/>
</dbReference>
<dbReference type="AlphaFoldDB" id="A0A9P5XBS1"/>